<protein>
    <submittedName>
        <fullName evidence="1">---NA</fullName>
    </submittedName>
</protein>
<dbReference type="Proteomes" id="UP001152795">
    <property type="component" value="Unassembled WGS sequence"/>
</dbReference>
<proteinExistence type="predicted"/>
<dbReference type="GO" id="GO:0007165">
    <property type="term" value="P:signal transduction"/>
    <property type="evidence" value="ECO:0007669"/>
    <property type="project" value="InterPro"/>
</dbReference>
<reference evidence="1" key="1">
    <citation type="submission" date="2020-04" db="EMBL/GenBank/DDBJ databases">
        <authorList>
            <person name="Alioto T."/>
            <person name="Alioto T."/>
            <person name="Gomez Garrido J."/>
        </authorList>
    </citation>
    <scope>NUCLEOTIDE SEQUENCE</scope>
    <source>
        <strain evidence="1">A484AB</strain>
    </source>
</reference>
<comment type="caution">
    <text evidence="1">The sequence shown here is derived from an EMBL/GenBank/DDBJ whole genome shotgun (WGS) entry which is preliminary data.</text>
</comment>
<sequence length="672" mass="76319">MTFYGDVRKSSDEYAAYVSDAYHDDQTIVSINTVWHDEGVMFGHAGTVTVGQAPVSQTRRSSLVRSISKAVSSTRSAKIRTSDELFGNDPDLAEEASRRAPPSFQPSTVARSVSDKSDEIICGEYDYSDGEPSTDTSDEEEATMAGIAKSMFKTPSMRPDLVKEIITTDGGVIAIQDIILKIGPGCLAKDTEITLRNSDKVIAIKSLLDLRLVDTAPRVVEFLPDGLKFVKPADLAIAFQNTVSNTEFFILHGSYNSIYQKIVWELVTNGVEERNEEGVCNTKINGFCFYMFILSTRGMLARILSHLNHSFTCRAYALYRRLSTMETIDISVVLLSEFADDDKGEDIQQLKDHLDVGYVKGEKGMLKRVHTDRRLEMSLQFPGVENTPFSFIVDQPQLDSVGFVIDHFQEIAIKSPASGKVKISEVHRRDENESLWRMNIREMEEKIKVEVAEVQYSAPNPEPEVVYSNIKLTNGEITRMSRKVGLDWDSLAGLMNIPYSEREEIRVDYGNYLSISSKAEKVFELFNDSTFFDRHILVKYFKELGRHDLEKEMLPVEDQNESEEIETSPTPPVLIEEDLLHTPLSPREISRLGRRIVVEWDHLAGLMDIPRAERDDIRYSLIYNDNRSRAEKILTIFNNKEDFSREKLARCLEEIQQLDLIKPVITGEWRNL</sequence>
<dbReference type="CDD" id="cd01670">
    <property type="entry name" value="Death"/>
    <property type="match status" value="2"/>
</dbReference>
<name>A0A7D9D778_PARCT</name>
<accession>A0A7D9D778</accession>
<dbReference type="InterPro" id="IPR011029">
    <property type="entry name" value="DEATH-like_dom_sf"/>
</dbReference>
<evidence type="ECO:0000313" key="1">
    <source>
        <dbReference type="EMBL" id="CAB3978740.1"/>
    </source>
</evidence>
<dbReference type="AlphaFoldDB" id="A0A7D9D778"/>
<gene>
    <name evidence="1" type="ORF">PACLA_8A038024</name>
</gene>
<evidence type="ECO:0000313" key="2">
    <source>
        <dbReference type="Proteomes" id="UP001152795"/>
    </source>
</evidence>
<dbReference type="InterPro" id="IPR000488">
    <property type="entry name" value="Death_dom"/>
</dbReference>
<dbReference type="OrthoDB" id="5976662at2759"/>
<dbReference type="Gene3D" id="1.10.533.10">
    <property type="entry name" value="Death Domain, Fas"/>
    <property type="match status" value="1"/>
</dbReference>
<organism evidence="1 2">
    <name type="scientific">Paramuricea clavata</name>
    <name type="common">Red gorgonian</name>
    <name type="synonym">Violescent sea-whip</name>
    <dbReference type="NCBI Taxonomy" id="317549"/>
    <lineage>
        <taxon>Eukaryota</taxon>
        <taxon>Metazoa</taxon>
        <taxon>Cnidaria</taxon>
        <taxon>Anthozoa</taxon>
        <taxon>Octocorallia</taxon>
        <taxon>Malacalcyonacea</taxon>
        <taxon>Plexauridae</taxon>
        <taxon>Paramuricea</taxon>
    </lineage>
</organism>
<keyword evidence="2" id="KW-1185">Reference proteome</keyword>
<dbReference type="PROSITE" id="PS50017">
    <property type="entry name" value="DEATH_DOMAIN"/>
    <property type="match status" value="1"/>
</dbReference>
<dbReference type="EMBL" id="CACRXK020000138">
    <property type="protein sequence ID" value="CAB3978740.1"/>
    <property type="molecule type" value="Genomic_DNA"/>
</dbReference>